<comment type="caution">
    <text evidence="5">The sequence shown here is derived from an EMBL/GenBank/DDBJ whole genome shotgun (WGS) entry which is preliminary data.</text>
</comment>
<evidence type="ECO:0000256" key="3">
    <source>
        <dbReference type="ARBA" id="ARBA00023004"/>
    </source>
</evidence>
<keyword evidence="2" id="KW-0479">Metal-binding</keyword>
<protein>
    <recommendedName>
        <fullName evidence="4">Hydrogenase maturation factor</fullName>
    </recommendedName>
</protein>
<dbReference type="EMBL" id="SSFD01000403">
    <property type="protein sequence ID" value="TXH78052.1"/>
    <property type="molecule type" value="Genomic_DNA"/>
</dbReference>
<organism evidence="5 6">
    <name type="scientific">Thauera aminoaromatica</name>
    <dbReference type="NCBI Taxonomy" id="164330"/>
    <lineage>
        <taxon>Bacteria</taxon>
        <taxon>Pseudomonadati</taxon>
        <taxon>Pseudomonadota</taxon>
        <taxon>Betaproteobacteria</taxon>
        <taxon>Rhodocyclales</taxon>
        <taxon>Zoogloeaceae</taxon>
        <taxon>Thauera</taxon>
    </lineage>
</organism>
<dbReference type="NCBIfam" id="TIGR00075">
    <property type="entry name" value="hypD"/>
    <property type="match status" value="1"/>
</dbReference>
<dbReference type="InterPro" id="IPR042244">
    <property type="entry name" value="HypD_2_sf"/>
</dbReference>
<evidence type="ECO:0000256" key="1">
    <source>
        <dbReference type="ARBA" id="ARBA00007888"/>
    </source>
</evidence>
<gene>
    <name evidence="5" type="primary">hypD</name>
    <name evidence="5" type="ORF">E6Q80_23650</name>
</gene>
<dbReference type="GO" id="GO:0051539">
    <property type="term" value="F:4 iron, 4 sulfur cluster binding"/>
    <property type="evidence" value="ECO:0007669"/>
    <property type="project" value="TreeGrafter"/>
</dbReference>
<dbReference type="PIRSF" id="PIRSF005622">
    <property type="entry name" value="Hydrgn_mat_hypD"/>
    <property type="match status" value="1"/>
</dbReference>
<reference evidence="5 6" key="1">
    <citation type="submission" date="2018-09" db="EMBL/GenBank/DDBJ databases">
        <title>Metagenome Assembled Genomes from an Advanced Water Purification Facility.</title>
        <authorList>
            <person name="Stamps B.W."/>
            <person name="Spear J.R."/>
        </authorList>
    </citation>
    <scope>NUCLEOTIDE SEQUENCE [LARGE SCALE GENOMIC DNA]</scope>
    <source>
        <strain evidence="5">Bin_27_1</strain>
    </source>
</reference>
<evidence type="ECO:0000256" key="4">
    <source>
        <dbReference type="PIRNR" id="PIRNR005622"/>
    </source>
</evidence>
<dbReference type="GO" id="GO:0005506">
    <property type="term" value="F:iron ion binding"/>
    <property type="evidence" value="ECO:0007669"/>
    <property type="project" value="TreeGrafter"/>
</dbReference>
<dbReference type="InterPro" id="IPR042243">
    <property type="entry name" value="HypD_1"/>
</dbReference>
<dbReference type="Gene3D" id="3.40.50.11740">
    <property type="entry name" value="HypD, alpha/beta domain 2"/>
    <property type="match status" value="2"/>
</dbReference>
<dbReference type="Gene3D" id="6.10.20.100">
    <property type="match status" value="1"/>
</dbReference>
<proteinExistence type="inferred from homology"/>
<evidence type="ECO:0000313" key="5">
    <source>
        <dbReference type="EMBL" id="TXH78052.1"/>
    </source>
</evidence>
<dbReference type="InterPro" id="IPR002780">
    <property type="entry name" value="Hyd_form_HypD"/>
</dbReference>
<comment type="similarity">
    <text evidence="1 4">Belongs to the HypD family.</text>
</comment>
<dbReference type="AlphaFoldDB" id="A0A5C7S473"/>
<evidence type="ECO:0000256" key="2">
    <source>
        <dbReference type="ARBA" id="ARBA00022723"/>
    </source>
</evidence>
<dbReference type="Pfam" id="PF01924">
    <property type="entry name" value="HypD"/>
    <property type="match status" value="1"/>
</dbReference>
<dbReference type="RefSeq" id="WP_276662890.1">
    <property type="nucleotide sequence ID" value="NZ_SSFD01000403.1"/>
</dbReference>
<dbReference type="PANTHER" id="PTHR30149">
    <property type="entry name" value="HYDROGENASE PROTEIN ASSEMBLY PROTEIN HYPD"/>
    <property type="match status" value="1"/>
</dbReference>
<dbReference type="Proteomes" id="UP000321192">
    <property type="component" value="Unassembled WGS sequence"/>
</dbReference>
<evidence type="ECO:0000313" key="6">
    <source>
        <dbReference type="Proteomes" id="UP000321192"/>
    </source>
</evidence>
<sequence>MKYVDEFRDGALAAGLARALAREVDPGRDYAFMEFCGGHTHAISRYGVADLLPPNVRMIHGPGCPVCVLPIGRVDMAIGLALARPEVILCSYGDCLRVPASDGLSLLKAKARGADVRMVYSAADALALAVHEPAREVVFFAIGFETTTPPTALVLREAATRRLANFSVICNHVLTPPAITAILDSPAASRLGALHLDGFIGPAQVSTLIGSRPYEAFAARYRKPVVIAGFEPLDVMQAIRMLVRQVDTGRAEVENEFTRAVVRDGNPKAQAIVSEVLELRDEFEWRGLGVLARSALRIRPAFAPWDAEAKFGLDYRPVPDHRACECGAILRGVKKPTDCKLFGTVCTPETPMGSCMVSSEGACAAHYNYGRFRDVPVHVVGTSAPPNPDQETA</sequence>
<accession>A0A5C7S473</accession>
<dbReference type="GO" id="GO:0051604">
    <property type="term" value="P:protein maturation"/>
    <property type="evidence" value="ECO:0007669"/>
    <property type="project" value="TreeGrafter"/>
</dbReference>
<keyword evidence="3" id="KW-0408">Iron</keyword>
<name>A0A5C7S473_THASP</name>
<dbReference type="PANTHER" id="PTHR30149:SF0">
    <property type="entry name" value="HYDROGENASE MATURATION FACTOR HYPD"/>
    <property type="match status" value="1"/>
</dbReference>
<dbReference type="GO" id="GO:0070025">
    <property type="term" value="F:carbon monoxide binding"/>
    <property type="evidence" value="ECO:0007669"/>
    <property type="project" value="TreeGrafter"/>
</dbReference>